<organism evidence="6">
    <name type="scientific">Lygus hesperus</name>
    <name type="common">Western plant bug</name>
    <dbReference type="NCBI Taxonomy" id="30085"/>
    <lineage>
        <taxon>Eukaryota</taxon>
        <taxon>Metazoa</taxon>
        <taxon>Ecdysozoa</taxon>
        <taxon>Arthropoda</taxon>
        <taxon>Hexapoda</taxon>
        <taxon>Insecta</taxon>
        <taxon>Pterygota</taxon>
        <taxon>Neoptera</taxon>
        <taxon>Paraneoptera</taxon>
        <taxon>Hemiptera</taxon>
        <taxon>Heteroptera</taxon>
        <taxon>Panheteroptera</taxon>
        <taxon>Cimicomorpha</taxon>
        <taxon>Miridae</taxon>
        <taxon>Mirini</taxon>
        <taxon>Lygus</taxon>
    </lineage>
</organism>
<evidence type="ECO:0000256" key="2">
    <source>
        <dbReference type="SAM" id="Coils"/>
    </source>
</evidence>
<evidence type="ECO:0000256" key="1">
    <source>
        <dbReference type="ARBA" id="ARBA00022737"/>
    </source>
</evidence>
<evidence type="ECO:0000256" key="4">
    <source>
        <dbReference type="SAM" id="SignalP"/>
    </source>
</evidence>
<feature type="region of interest" description="Disordered" evidence="3">
    <location>
        <begin position="397"/>
        <end position="416"/>
    </location>
</feature>
<feature type="domain" description="Liprin-beta-1/2 coiled-coil" evidence="5">
    <location>
        <begin position="181"/>
        <end position="237"/>
    </location>
</feature>
<evidence type="ECO:0000259" key="5">
    <source>
        <dbReference type="Pfam" id="PF26022"/>
    </source>
</evidence>
<dbReference type="InterPro" id="IPR058914">
    <property type="entry name" value="LIPB1/2_CC"/>
</dbReference>
<sequence length="416" mass="47180">MNSTQPLIVLMLWCLAVLTANALELKASDSKALTYIWDVNLDEFNGTNNLLSPRFTTWNGTVEEPWQLWFNLHGASYLNKECLDLYLVHRKSHHVKIDFTLLLFNQKDEKDSASHHWQGVTFKDSSTGHGTGPCFKGDIANSPPKGIYTPGRGYVVEGKMKLGVRIPTDPIPIKPTIELLQEQLRHLESDKKSLTLQVSNLTSQVEAKSNKINDLEETVSEQKKQISASEDLLHKSTKELREQLRLLEAETKSLSLHVNDLNKEVDVKLSRINYLERTVFQREWQISQYQDLLQRVGMCWSSLNVQIRPNHHRPEETLMYEGGAPSDLNRVEFLSSHTTDIQPFEATTSMKSEEGTPSDLKVEFGSNHTTYFQPFGAAMSMKSGEGPPSDIEFGSNHIGDQHNNEEGRTGFSIFHK</sequence>
<reference evidence="6" key="2">
    <citation type="submission" date="2014-07" db="EMBL/GenBank/DDBJ databases">
        <authorList>
            <person name="Hull J."/>
        </authorList>
    </citation>
    <scope>NUCLEOTIDE SEQUENCE</scope>
</reference>
<keyword evidence="2" id="KW-0175">Coiled coil</keyword>
<feature type="chain" id="PRO_5002052489" evidence="4">
    <location>
        <begin position="23"/>
        <end position="416"/>
    </location>
</feature>
<keyword evidence="4" id="KW-0732">Signal</keyword>
<feature type="coiled-coil region" evidence="2">
    <location>
        <begin position="177"/>
        <end position="264"/>
    </location>
</feature>
<dbReference type="Gene3D" id="2.60.210.10">
    <property type="entry name" value="Apoptosis, Tumor Necrosis Factor Receptor Associated Protein 2, Chain A"/>
    <property type="match status" value="1"/>
</dbReference>
<dbReference type="AlphaFoldDB" id="A0A0A9WYC6"/>
<proteinExistence type="predicted"/>
<dbReference type="Gene3D" id="1.10.287.1490">
    <property type="match status" value="1"/>
</dbReference>
<feature type="compositionally biased region" description="Basic and acidic residues" evidence="3">
    <location>
        <begin position="399"/>
        <end position="408"/>
    </location>
</feature>
<dbReference type="InterPro" id="IPR029515">
    <property type="entry name" value="Liprin"/>
</dbReference>
<dbReference type="PANTHER" id="PTHR12587">
    <property type="entry name" value="LAR INTERACTING PROTEIN LIP -RELATED PROTEIN"/>
    <property type="match status" value="1"/>
</dbReference>
<accession>A0A0A9WYC6</accession>
<evidence type="ECO:0000313" key="6">
    <source>
        <dbReference type="EMBL" id="JAG12739.1"/>
    </source>
</evidence>
<keyword evidence="1" id="KW-0677">Repeat</keyword>
<dbReference type="GO" id="GO:0007528">
    <property type="term" value="P:neuromuscular junction development"/>
    <property type="evidence" value="ECO:0007669"/>
    <property type="project" value="TreeGrafter"/>
</dbReference>
<evidence type="ECO:0000256" key="3">
    <source>
        <dbReference type="SAM" id="MobiDB-lite"/>
    </source>
</evidence>
<name>A0A0A9WYC6_LYGHE</name>
<dbReference type="GO" id="GO:0048786">
    <property type="term" value="C:presynaptic active zone"/>
    <property type="evidence" value="ECO:0007669"/>
    <property type="project" value="TreeGrafter"/>
</dbReference>
<reference evidence="6" key="1">
    <citation type="journal article" date="2014" name="PLoS ONE">
        <title>Transcriptome-Based Identification of ABC Transporters in the Western Tarnished Plant Bug Lygus hesperus.</title>
        <authorList>
            <person name="Hull J.J."/>
            <person name="Chaney K."/>
            <person name="Geib S.M."/>
            <person name="Fabrick J.A."/>
            <person name="Brent C.S."/>
            <person name="Walsh D."/>
            <person name="Lavine L.C."/>
        </authorList>
    </citation>
    <scope>NUCLEOTIDE SEQUENCE</scope>
</reference>
<dbReference type="InterPro" id="IPR008974">
    <property type="entry name" value="TRAF-like"/>
</dbReference>
<protein>
    <submittedName>
        <fullName evidence="6">Liprin-beta-1</fullName>
    </submittedName>
</protein>
<gene>
    <name evidence="6" type="primary">Ppfibp1_4</name>
    <name evidence="6" type="ORF">CM83_57299</name>
</gene>
<dbReference type="Pfam" id="PF26022">
    <property type="entry name" value="CC_Liprin_beta"/>
    <property type="match status" value="1"/>
</dbReference>
<dbReference type="PANTHER" id="PTHR12587:SF14">
    <property type="entry name" value="AT31531P"/>
    <property type="match status" value="1"/>
</dbReference>
<feature type="signal peptide" evidence="4">
    <location>
        <begin position="1"/>
        <end position="22"/>
    </location>
</feature>
<dbReference type="EMBL" id="GBHO01030865">
    <property type="protein sequence ID" value="JAG12739.1"/>
    <property type="molecule type" value="Transcribed_RNA"/>
</dbReference>
<dbReference type="SUPFAM" id="SSF49599">
    <property type="entry name" value="TRAF domain-like"/>
    <property type="match status" value="1"/>
</dbReference>